<gene>
    <name evidence="1" type="ORF">UFOVP421_50</name>
</gene>
<accession>A0A6J5MDX4</accession>
<proteinExistence type="predicted"/>
<dbReference type="EMBL" id="LR796402">
    <property type="protein sequence ID" value="CAB4141959.1"/>
    <property type="molecule type" value="Genomic_DNA"/>
</dbReference>
<evidence type="ECO:0000313" key="1">
    <source>
        <dbReference type="EMBL" id="CAB4141959.1"/>
    </source>
</evidence>
<organism evidence="1">
    <name type="scientific">uncultured Caudovirales phage</name>
    <dbReference type="NCBI Taxonomy" id="2100421"/>
    <lineage>
        <taxon>Viruses</taxon>
        <taxon>Duplodnaviria</taxon>
        <taxon>Heunggongvirae</taxon>
        <taxon>Uroviricota</taxon>
        <taxon>Caudoviricetes</taxon>
        <taxon>Peduoviridae</taxon>
        <taxon>Maltschvirus</taxon>
        <taxon>Maltschvirus maltsch</taxon>
    </lineage>
</organism>
<reference evidence="1" key="1">
    <citation type="submission" date="2020-04" db="EMBL/GenBank/DDBJ databases">
        <authorList>
            <person name="Chiriac C."/>
            <person name="Salcher M."/>
            <person name="Ghai R."/>
            <person name="Kavagutti S V."/>
        </authorList>
    </citation>
    <scope>NUCLEOTIDE SEQUENCE</scope>
</reference>
<name>A0A6J5MDX4_9CAUD</name>
<sequence>MAARSYYQEPPIRADMVGTGRRVTAPWHVWFSFIANRLGATSTVEATANPPSLAAGARVSATVTVPGAKVGDFAIASFSTLTADVALSAAVTAADTVTVWFVNNGAGTVDLASGTLRVLVEKH</sequence>
<protein>
    <submittedName>
        <fullName evidence="1">Uncharacterized protein</fullName>
    </submittedName>
</protein>